<name>Q3AS80_CHLCH</name>
<dbReference type="Gene3D" id="3.40.50.1010">
    <property type="entry name" value="5'-nuclease"/>
    <property type="match status" value="1"/>
</dbReference>
<dbReference type="eggNOG" id="COG4113">
    <property type="taxonomic scope" value="Bacteria"/>
</dbReference>
<dbReference type="AlphaFoldDB" id="Q3AS80"/>
<dbReference type="STRING" id="340177.Cag_0880"/>
<sequence>MLHCMKIYLDVCCLNRPFDDQTQDKIHLESEAVLTIIRHLEKKDWEWISSSVVLYEVQKIPNRDRKQRILRLCDKSSEVILLNKEIYRFAEILNKKGIASYDALHLACAHFANVDFFLSTDERLIKKAQKNIDIFNMVIDNPLYWLQTIW</sequence>
<dbReference type="InterPro" id="IPR002716">
    <property type="entry name" value="PIN_dom"/>
</dbReference>
<dbReference type="InterPro" id="IPR029060">
    <property type="entry name" value="PIN-like_dom_sf"/>
</dbReference>
<organism evidence="2">
    <name type="scientific">Chlorobium chlorochromatii (strain CaD3)</name>
    <dbReference type="NCBI Taxonomy" id="340177"/>
    <lineage>
        <taxon>Bacteria</taxon>
        <taxon>Pseudomonadati</taxon>
        <taxon>Chlorobiota</taxon>
        <taxon>Chlorobiia</taxon>
        <taxon>Chlorobiales</taxon>
        <taxon>Chlorobiaceae</taxon>
        <taxon>Chlorobium/Pelodictyon group</taxon>
        <taxon>Chlorobium</taxon>
    </lineage>
</organism>
<dbReference type="SUPFAM" id="SSF88723">
    <property type="entry name" value="PIN domain-like"/>
    <property type="match status" value="1"/>
</dbReference>
<protein>
    <recommendedName>
        <fullName evidence="1">PIN domain-containing protein</fullName>
    </recommendedName>
</protein>
<dbReference type="EMBL" id="CP000108">
    <property type="protein sequence ID" value="ABB28145.1"/>
    <property type="molecule type" value="Genomic_DNA"/>
</dbReference>
<dbReference type="Pfam" id="PF01850">
    <property type="entry name" value="PIN"/>
    <property type="match status" value="1"/>
</dbReference>
<evidence type="ECO:0000259" key="1">
    <source>
        <dbReference type="Pfam" id="PF01850"/>
    </source>
</evidence>
<accession>Q3AS80</accession>
<reference evidence="2" key="1">
    <citation type="submission" date="2005-08" db="EMBL/GenBank/DDBJ databases">
        <title>Complete sequence of Chlorobium chlorochromatii CaD3.</title>
        <authorList>
            <person name="Copeland A."/>
            <person name="Lucas S."/>
            <person name="Lapidus A."/>
            <person name="Barry K."/>
            <person name="Detter J.C."/>
            <person name="Glavina T."/>
            <person name="Hammon N."/>
            <person name="Israni S."/>
            <person name="Pitluck S."/>
            <person name="Bryant D."/>
            <person name="Schmutz J."/>
            <person name="Larimer F."/>
            <person name="Land M."/>
            <person name="Kyrpides N."/>
            <person name="Ivanova N."/>
            <person name="Richardson P."/>
        </authorList>
    </citation>
    <scope>NUCLEOTIDE SEQUENCE [LARGE SCALE GENOMIC DNA]</scope>
    <source>
        <strain evidence="2">CaD3</strain>
    </source>
</reference>
<dbReference type="KEGG" id="cch:Cag_0880"/>
<evidence type="ECO:0000313" key="2">
    <source>
        <dbReference type="EMBL" id="ABB28145.1"/>
    </source>
</evidence>
<feature type="domain" description="PIN" evidence="1">
    <location>
        <begin position="37"/>
        <end position="128"/>
    </location>
</feature>
<dbReference type="HOGENOM" id="CLU_111934_0_0_10"/>
<proteinExistence type="predicted"/>
<gene>
    <name evidence="2" type="ordered locus">Cag_0880</name>
</gene>